<dbReference type="GO" id="GO:0005524">
    <property type="term" value="F:ATP binding"/>
    <property type="evidence" value="ECO:0007669"/>
    <property type="project" value="UniProtKB-KW"/>
</dbReference>
<dbReference type="Gene3D" id="2.70.150.10">
    <property type="entry name" value="Calcium-transporting ATPase, cytoplasmic transduction domain A"/>
    <property type="match status" value="1"/>
</dbReference>
<dbReference type="Proteomes" id="UP000230084">
    <property type="component" value="Unassembled WGS sequence"/>
</dbReference>
<accession>A0A2H0RLG2</accession>
<evidence type="ECO:0000256" key="4">
    <source>
        <dbReference type="ARBA" id="ARBA00022741"/>
    </source>
</evidence>
<feature type="transmembrane region" description="Helical" evidence="10">
    <location>
        <begin position="81"/>
        <end position="97"/>
    </location>
</feature>
<dbReference type="InterPro" id="IPR008250">
    <property type="entry name" value="ATPase_P-typ_transduc_dom_A_sf"/>
</dbReference>
<dbReference type="InterPro" id="IPR023298">
    <property type="entry name" value="ATPase_P-typ_TM_dom_sf"/>
</dbReference>
<proteinExistence type="predicted"/>
<keyword evidence="4" id="KW-0547">Nucleotide-binding</keyword>
<dbReference type="Pfam" id="PF00122">
    <property type="entry name" value="E1-E2_ATPase"/>
    <property type="match status" value="1"/>
</dbReference>
<dbReference type="PANTHER" id="PTHR42861">
    <property type="entry name" value="CALCIUM-TRANSPORTING ATPASE"/>
    <property type="match status" value="1"/>
</dbReference>
<dbReference type="NCBIfam" id="TIGR01494">
    <property type="entry name" value="ATPase_P-type"/>
    <property type="match status" value="4"/>
</dbReference>
<feature type="transmembrane region" description="Helical" evidence="10">
    <location>
        <begin position="762"/>
        <end position="782"/>
    </location>
</feature>
<dbReference type="SUPFAM" id="SSF56784">
    <property type="entry name" value="HAD-like"/>
    <property type="match status" value="1"/>
</dbReference>
<evidence type="ECO:0000313" key="13">
    <source>
        <dbReference type="Proteomes" id="UP000230084"/>
    </source>
</evidence>
<feature type="transmembrane region" description="Helical" evidence="10">
    <location>
        <begin position="794"/>
        <end position="814"/>
    </location>
</feature>
<dbReference type="SUPFAM" id="SSF81660">
    <property type="entry name" value="Metal cation-transporting ATPase, ATP-binding domain N"/>
    <property type="match status" value="1"/>
</dbReference>
<protein>
    <submittedName>
        <fullName evidence="12">ATPase</fullName>
    </submittedName>
</protein>
<dbReference type="SFLD" id="SFLDF00027">
    <property type="entry name" value="p-type_atpase"/>
    <property type="match status" value="1"/>
</dbReference>
<dbReference type="InterPro" id="IPR023299">
    <property type="entry name" value="ATPase_P-typ_cyto_dom_N"/>
</dbReference>
<keyword evidence="7" id="KW-1278">Translocase</keyword>
<dbReference type="Gene3D" id="3.40.50.1000">
    <property type="entry name" value="HAD superfamily/HAD-like"/>
    <property type="match status" value="1"/>
</dbReference>
<keyword evidence="3 10" id="KW-0812">Transmembrane</keyword>
<dbReference type="Pfam" id="PF13246">
    <property type="entry name" value="Cation_ATPase"/>
    <property type="match status" value="1"/>
</dbReference>
<feature type="transmembrane region" description="Helical" evidence="10">
    <location>
        <begin position="682"/>
        <end position="707"/>
    </location>
</feature>
<dbReference type="GO" id="GO:0016020">
    <property type="term" value="C:membrane"/>
    <property type="evidence" value="ECO:0007669"/>
    <property type="project" value="InterPro"/>
</dbReference>
<evidence type="ECO:0000256" key="7">
    <source>
        <dbReference type="ARBA" id="ARBA00022967"/>
    </source>
</evidence>
<evidence type="ECO:0000256" key="10">
    <source>
        <dbReference type="SAM" id="Phobius"/>
    </source>
</evidence>
<dbReference type="Pfam" id="PF00689">
    <property type="entry name" value="Cation_ATPase_C"/>
    <property type="match status" value="1"/>
</dbReference>
<keyword evidence="5" id="KW-0067">ATP-binding</keyword>
<name>A0A2H0RLG2_9BACT</name>
<evidence type="ECO:0000256" key="9">
    <source>
        <dbReference type="ARBA" id="ARBA00023136"/>
    </source>
</evidence>
<keyword evidence="6" id="KW-0460">Magnesium</keyword>
<dbReference type="SMART" id="SM00831">
    <property type="entry name" value="Cation_ATPase_N"/>
    <property type="match status" value="1"/>
</dbReference>
<feature type="transmembrane region" description="Helical" evidence="10">
    <location>
        <begin position="820"/>
        <end position="840"/>
    </location>
</feature>
<feature type="transmembrane region" description="Helical" evidence="10">
    <location>
        <begin position="270"/>
        <end position="296"/>
    </location>
</feature>
<dbReference type="PRINTS" id="PR00120">
    <property type="entry name" value="HATPASE"/>
</dbReference>
<dbReference type="SFLD" id="SFLDS00003">
    <property type="entry name" value="Haloacid_Dehalogenase"/>
    <property type="match status" value="1"/>
</dbReference>
<evidence type="ECO:0000256" key="1">
    <source>
        <dbReference type="ARBA" id="ARBA00004127"/>
    </source>
</evidence>
<feature type="transmembrane region" description="Helical" evidence="10">
    <location>
        <begin position="52"/>
        <end position="75"/>
    </location>
</feature>
<feature type="transmembrane region" description="Helical" evidence="10">
    <location>
        <begin position="728"/>
        <end position="750"/>
    </location>
</feature>
<comment type="subcellular location">
    <subcellularLocation>
        <location evidence="1">Endomembrane system</location>
        <topology evidence="1">Multi-pass membrane protein</topology>
    </subcellularLocation>
</comment>
<dbReference type="FunFam" id="2.70.150.10:FF:000160">
    <property type="entry name" value="Sarcoplasmic/endoplasmic reticulum calcium ATPase 1"/>
    <property type="match status" value="1"/>
</dbReference>
<dbReference type="EMBL" id="PCYM01000007">
    <property type="protein sequence ID" value="PIR47379.1"/>
    <property type="molecule type" value="Genomic_DNA"/>
</dbReference>
<dbReference type="InterPro" id="IPR001757">
    <property type="entry name" value="P_typ_ATPase"/>
</dbReference>
<dbReference type="InterPro" id="IPR059000">
    <property type="entry name" value="ATPase_P-type_domA"/>
</dbReference>
<dbReference type="GO" id="GO:0012505">
    <property type="term" value="C:endomembrane system"/>
    <property type="evidence" value="ECO:0007669"/>
    <property type="project" value="UniProtKB-SubCell"/>
</dbReference>
<dbReference type="InterPro" id="IPR006068">
    <property type="entry name" value="ATPase_P-typ_cation-transptr_C"/>
</dbReference>
<evidence type="ECO:0000256" key="2">
    <source>
        <dbReference type="ARBA" id="ARBA00022553"/>
    </source>
</evidence>
<keyword evidence="8 10" id="KW-1133">Transmembrane helix</keyword>
<dbReference type="SUPFAM" id="SSF81665">
    <property type="entry name" value="Calcium ATPase, transmembrane domain M"/>
    <property type="match status" value="1"/>
</dbReference>
<keyword evidence="9 10" id="KW-0472">Membrane</keyword>
<dbReference type="GO" id="GO:0016887">
    <property type="term" value="F:ATP hydrolysis activity"/>
    <property type="evidence" value="ECO:0007669"/>
    <property type="project" value="InterPro"/>
</dbReference>
<dbReference type="InterPro" id="IPR044492">
    <property type="entry name" value="P_typ_ATPase_HD_dom"/>
</dbReference>
<dbReference type="SUPFAM" id="SSF81653">
    <property type="entry name" value="Calcium ATPase, transduction domain A"/>
    <property type="match status" value="1"/>
</dbReference>
<evidence type="ECO:0000313" key="12">
    <source>
        <dbReference type="EMBL" id="PIR47379.1"/>
    </source>
</evidence>
<dbReference type="InterPro" id="IPR018303">
    <property type="entry name" value="ATPase_P-typ_P_site"/>
</dbReference>
<feature type="transmembrane region" description="Helical" evidence="10">
    <location>
        <begin position="655"/>
        <end position="676"/>
    </location>
</feature>
<evidence type="ECO:0000256" key="5">
    <source>
        <dbReference type="ARBA" id="ARBA00022840"/>
    </source>
</evidence>
<gene>
    <name evidence="12" type="ORF">COV06_03810</name>
</gene>
<feature type="domain" description="Cation-transporting P-type ATPase N-terminal" evidence="11">
    <location>
        <begin position="4"/>
        <end position="77"/>
    </location>
</feature>
<evidence type="ECO:0000256" key="8">
    <source>
        <dbReference type="ARBA" id="ARBA00022989"/>
    </source>
</evidence>
<organism evidence="12 13">
    <name type="scientific">Candidatus Uhrbacteria bacterium CG10_big_fil_rev_8_21_14_0_10_50_16</name>
    <dbReference type="NCBI Taxonomy" id="1975039"/>
    <lineage>
        <taxon>Bacteria</taxon>
        <taxon>Candidatus Uhriibacteriota</taxon>
    </lineage>
</organism>
<dbReference type="InterPro" id="IPR036412">
    <property type="entry name" value="HAD-like_sf"/>
</dbReference>
<dbReference type="Gene3D" id="3.40.1110.10">
    <property type="entry name" value="Calcium-transporting ATPase, cytoplasmic domain N"/>
    <property type="match status" value="1"/>
</dbReference>
<reference evidence="12 13" key="1">
    <citation type="submission" date="2017-09" db="EMBL/GenBank/DDBJ databases">
        <title>Depth-based differentiation of microbial function through sediment-hosted aquifers and enrichment of novel symbionts in the deep terrestrial subsurface.</title>
        <authorList>
            <person name="Probst A.J."/>
            <person name="Ladd B."/>
            <person name="Jarett J.K."/>
            <person name="Geller-Mcgrath D.E."/>
            <person name="Sieber C.M."/>
            <person name="Emerson J.B."/>
            <person name="Anantharaman K."/>
            <person name="Thomas B.C."/>
            <person name="Malmstrom R."/>
            <person name="Stieglmeier M."/>
            <person name="Klingl A."/>
            <person name="Woyke T."/>
            <person name="Ryan C.M."/>
            <person name="Banfield J.F."/>
        </authorList>
    </citation>
    <scope>NUCLEOTIDE SEQUENCE [LARGE SCALE GENOMIC DNA]</scope>
    <source>
        <strain evidence="12">CG10_big_fil_rev_8_21_14_0_10_50_16</strain>
    </source>
</reference>
<evidence type="ECO:0000256" key="6">
    <source>
        <dbReference type="ARBA" id="ARBA00022842"/>
    </source>
</evidence>
<comment type="caution">
    <text evidence="12">The sequence shown here is derived from an EMBL/GenBank/DDBJ whole genome shotgun (WGS) entry which is preliminary data.</text>
</comment>
<dbReference type="PROSITE" id="PS00154">
    <property type="entry name" value="ATPASE_E1_E2"/>
    <property type="match status" value="1"/>
</dbReference>
<dbReference type="Pfam" id="PF00690">
    <property type="entry name" value="Cation_ATPase_N"/>
    <property type="match status" value="1"/>
</dbReference>
<dbReference type="SFLD" id="SFLDG00002">
    <property type="entry name" value="C1.7:_P-type_atpase_like"/>
    <property type="match status" value="1"/>
</dbReference>
<dbReference type="InterPro" id="IPR023214">
    <property type="entry name" value="HAD_sf"/>
</dbReference>
<dbReference type="Gene3D" id="1.20.1110.10">
    <property type="entry name" value="Calcium-transporting ATPase, transmembrane domain"/>
    <property type="match status" value="1"/>
</dbReference>
<feature type="transmembrane region" description="Helical" evidence="10">
    <location>
        <begin position="241"/>
        <end position="264"/>
    </location>
</feature>
<dbReference type="AlphaFoldDB" id="A0A2H0RLG2"/>
<sequence>MKPSWYRLRTEEVHQRLETSISGLRMDDVRARQRQYGPNHLPQKRRMSIVRVIGRQFTSPLMMLLILATGASVVIGNEEDAIVIAIAALLNGVVGFVQEWKAERSAEALSSYEIPHARVRRGGAVSDILATELVPGDIVLLQAGSRIPADVRLIEAVDTQIDESLLTGESFPVSKHTNILTVSAVVGDRANMAFLGTLMVRGRAEGVVVAIGSETHLGAIAQLVSETQDESTPLQVQLKRFSWILGVIVVCVAMVLFVAGWLHGVPTIEILSIAIALAVASIPEGLLISLTVVLAVGMQHMLKRFVLVRRLVAAETLGSVSVVCTDKTGTLTEGKMAVVQIRTRDGLTTAFKETTEAVRSALLIGALNNDADVTEEAEVRLGHPTERALVDVALAAGIAVKEARETYRRIAEIPFTEERKYMVTQHRTDAGTFVFVKGAPERVFAMCRMTEADRLYWTRQADEMTKQGLRVLAVAEKPQEETPTDVLSNFACKGLIGISDPLRVSTRESIQTLNDAGVRIVLITGDHPETALAIAEDSGILHREGGVILGKELDSMSDAVLKERVATCNVFARVEPQHKLRIVQAWRARGEVVAMVGDGVNDAAAMKASDIGVSVGSGTDVARETSDMVLLNNDLSSITAAVYEGRVIFDNIRKIIVYLVADSFSEVILISGTILLGLPLPILAVQILWINLVTDGLPGLALTMEPAESDVMQRPPRKRDTPVVNTEMKVLIFLIGVLTDVGLLVMYILLQAKGIQTDHLRTIIFTALAVDSLLYVFAVRSLRRSIFRMNPFTNRWLVGAVLIGLVTQAAVVYVPGLQAIFRTIGLSAADWGLVGLLAMIKLIAIEVGKEGYLLIKKHAHAS</sequence>
<dbReference type="InterPro" id="IPR004014">
    <property type="entry name" value="ATPase_P-typ_cation-transptr_N"/>
</dbReference>
<dbReference type="PRINTS" id="PR00119">
    <property type="entry name" value="CATATPASE"/>
</dbReference>
<evidence type="ECO:0000256" key="3">
    <source>
        <dbReference type="ARBA" id="ARBA00022692"/>
    </source>
</evidence>
<evidence type="ECO:0000259" key="11">
    <source>
        <dbReference type="SMART" id="SM00831"/>
    </source>
</evidence>
<keyword evidence="2" id="KW-0597">Phosphoprotein</keyword>